<proteinExistence type="predicted"/>
<name>A0A2N0VH71_9BACT</name>
<sequence>MKTILTFLGTAIFAITLIAGCGPSEEELQQQQLERQQAERDSLERVYEAQMEQMVQDSIAQVRQDSIAEAERQNQFEFSDSGNFAVQVQSWRSKEKADQELSEWKDRGFDNAFVVQYGDEETGDVWYRVRIGRVETEDMAKNLQDKLADEYDAQSWISRLN</sequence>
<dbReference type="EMBL" id="PISP01000002">
    <property type="protein sequence ID" value="PKD43546.1"/>
    <property type="molecule type" value="Genomic_DNA"/>
</dbReference>
<dbReference type="InterPro" id="IPR007730">
    <property type="entry name" value="SPOR-like_dom"/>
</dbReference>
<evidence type="ECO:0000259" key="2">
    <source>
        <dbReference type="PROSITE" id="PS51724"/>
    </source>
</evidence>
<gene>
    <name evidence="3" type="ORF">CWD77_08235</name>
</gene>
<comment type="caution">
    <text evidence="3">The sequence shown here is derived from an EMBL/GenBank/DDBJ whole genome shotgun (WGS) entry which is preliminary data.</text>
</comment>
<keyword evidence="4" id="KW-1185">Reference proteome</keyword>
<dbReference type="Proteomes" id="UP000233398">
    <property type="component" value="Unassembled WGS sequence"/>
</dbReference>
<evidence type="ECO:0000313" key="3">
    <source>
        <dbReference type="EMBL" id="PKD43546.1"/>
    </source>
</evidence>
<keyword evidence="1" id="KW-0175">Coiled coil</keyword>
<evidence type="ECO:0000313" key="4">
    <source>
        <dbReference type="Proteomes" id="UP000233398"/>
    </source>
</evidence>
<feature type="domain" description="SPOR" evidence="2">
    <location>
        <begin position="78"/>
        <end position="160"/>
    </location>
</feature>
<dbReference type="InterPro" id="IPR036680">
    <property type="entry name" value="SPOR-like_sf"/>
</dbReference>
<dbReference type="OrthoDB" id="1524519at2"/>
<dbReference type="SUPFAM" id="SSF110997">
    <property type="entry name" value="Sporulation related repeat"/>
    <property type="match status" value="1"/>
</dbReference>
<feature type="coiled-coil region" evidence="1">
    <location>
        <begin position="26"/>
        <end position="53"/>
    </location>
</feature>
<evidence type="ECO:0000256" key="1">
    <source>
        <dbReference type="SAM" id="Coils"/>
    </source>
</evidence>
<dbReference type="AlphaFoldDB" id="A0A2N0VH71"/>
<dbReference type="RefSeq" id="WP_101073088.1">
    <property type="nucleotide sequence ID" value="NZ_PISP01000002.1"/>
</dbReference>
<dbReference type="PROSITE" id="PS51724">
    <property type="entry name" value="SPOR"/>
    <property type="match status" value="1"/>
</dbReference>
<dbReference type="Gene3D" id="3.30.70.1070">
    <property type="entry name" value="Sporulation related repeat"/>
    <property type="match status" value="1"/>
</dbReference>
<protein>
    <recommendedName>
        <fullName evidence="2">SPOR domain-containing protein</fullName>
    </recommendedName>
</protein>
<dbReference type="Pfam" id="PF05036">
    <property type="entry name" value="SPOR"/>
    <property type="match status" value="1"/>
</dbReference>
<organism evidence="3 4">
    <name type="scientific">Rhodohalobacter barkolensis</name>
    <dbReference type="NCBI Taxonomy" id="2053187"/>
    <lineage>
        <taxon>Bacteria</taxon>
        <taxon>Pseudomonadati</taxon>
        <taxon>Balneolota</taxon>
        <taxon>Balneolia</taxon>
        <taxon>Balneolales</taxon>
        <taxon>Balneolaceae</taxon>
        <taxon>Rhodohalobacter</taxon>
    </lineage>
</organism>
<reference evidence="3 4" key="1">
    <citation type="submission" date="2017-11" db="EMBL/GenBank/DDBJ databases">
        <title>Rhodohalobacter 15182 sp. nov., isolated from a salt lake.</title>
        <authorList>
            <person name="Han S."/>
        </authorList>
    </citation>
    <scope>NUCLEOTIDE SEQUENCE [LARGE SCALE GENOMIC DNA]</scope>
    <source>
        <strain evidence="3 4">15182</strain>
    </source>
</reference>
<dbReference type="GO" id="GO:0042834">
    <property type="term" value="F:peptidoglycan binding"/>
    <property type="evidence" value="ECO:0007669"/>
    <property type="project" value="InterPro"/>
</dbReference>
<dbReference type="PROSITE" id="PS51257">
    <property type="entry name" value="PROKAR_LIPOPROTEIN"/>
    <property type="match status" value="1"/>
</dbReference>
<accession>A0A2N0VH71</accession>